<dbReference type="Gene3D" id="3.40.50.720">
    <property type="entry name" value="NAD(P)-binding Rossmann-like Domain"/>
    <property type="match status" value="1"/>
</dbReference>
<dbReference type="InterPro" id="IPR006180">
    <property type="entry name" value="3-OHacyl-CoA_DH_CS"/>
</dbReference>
<dbReference type="SUPFAM" id="SSF48179">
    <property type="entry name" value="6-phosphogluconate dehydrogenase C-terminal domain-like"/>
    <property type="match status" value="1"/>
</dbReference>
<dbReference type="Gene3D" id="1.10.1040.10">
    <property type="entry name" value="N-(1-d-carboxylethyl)-l-norvaline Dehydrogenase, domain 2"/>
    <property type="match status" value="1"/>
</dbReference>
<evidence type="ECO:0000313" key="5">
    <source>
        <dbReference type="EMBL" id="MBP2296131.1"/>
    </source>
</evidence>
<dbReference type="Proteomes" id="UP000781958">
    <property type="component" value="Unassembled WGS sequence"/>
</dbReference>
<comment type="caution">
    <text evidence="5">The sequence shown here is derived from an EMBL/GenBank/DDBJ whole genome shotgun (WGS) entry which is preliminary data.</text>
</comment>
<gene>
    <name evidence="5" type="ORF">J2851_005946</name>
</gene>
<evidence type="ECO:0000313" key="6">
    <source>
        <dbReference type="Proteomes" id="UP000781958"/>
    </source>
</evidence>
<comment type="similarity">
    <text evidence="1">Belongs to the 3-hydroxyacyl-CoA dehydrogenase family.</text>
</comment>
<dbReference type="PANTHER" id="PTHR48075:SF1">
    <property type="entry name" value="LAMBDA-CRYSTALLIN HOMOLOG"/>
    <property type="match status" value="1"/>
</dbReference>
<proteinExistence type="inferred from homology"/>
<dbReference type="NCBIfam" id="NF004783">
    <property type="entry name" value="PRK06129.1"/>
    <property type="match status" value="1"/>
</dbReference>
<name>A0ABS4SUA3_9PROT</name>
<evidence type="ECO:0000259" key="4">
    <source>
        <dbReference type="Pfam" id="PF02737"/>
    </source>
</evidence>
<dbReference type="InterPro" id="IPR008927">
    <property type="entry name" value="6-PGluconate_DH-like_C_sf"/>
</dbReference>
<sequence>MTRVGIVGAGLIGRAWAIVFARGGCEVRLVDTSYDTAQAALGLIRTGLRDLADAGLLIESPERILGRIAMGADLAETVGAADYVQENLPERLDLKRAIFAELDRLAPAGAILASSTSAIPGSAFTEELAGRGRCLVAHPVNPPHLVPLVELCRTPWTSDDAVQRARALMEQVGQVPVTVEREVEGFVLNRLQGALLNEALRLVAHGYVSPEDLDRTVRDGLGLRWSFMGPFETIDLNAPEGVADYAARYGGFYDRLAAQPLPDAGWGHPVVERIDADRRAALPTDALTARQLWRDRRLMGLLAHKKDRAARGE</sequence>
<dbReference type="PROSITE" id="PS00067">
    <property type="entry name" value="3HCDH"/>
    <property type="match status" value="1"/>
</dbReference>
<dbReference type="InterPro" id="IPR036291">
    <property type="entry name" value="NAD(P)-bd_dom_sf"/>
</dbReference>
<evidence type="ECO:0000256" key="2">
    <source>
        <dbReference type="ARBA" id="ARBA00023002"/>
    </source>
</evidence>
<dbReference type="RefSeq" id="WP_209770879.1">
    <property type="nucleotide sequence ID" value="NZ_JAGINP010000027.1"/>
</dbReference>
<reference evidence="5 6" key="1">
    <citation type="submission" date="2021-03" db="EMBL/GenBank/DDBJ databases">
        <title>Genomic Encyclopedia of Type Strains, Phase III (KMG-III): the genomes of soil and plant-associated and newly described type strains.</title>
        <authorList>
            <person name="Whitman W."/>
        </authorList>
    </citation>
    <scope>NUCLEOTIDE SEQUENCE [LARGE SCALE GENOMIC DNA]</scope>
    <source>
        <strain evidence="5 6">IMMIB AFH-6</strain>
    </source>
</reference>
<dbReference type="InterPro" id="IPR006176">
    <property type="entry name" value="3-OHacyl-CoA_DH_NAD-bd"/>
</dbReference>
<feature type="domain" description="3-hydroxyacyl-CoA dehydrogenase C-terminal" evidence="3">
    <location>
        <begin position="185"/>
        <end position="251"/>
    </location>
</feature>
<keyword evidence="6" id="KW-1185">Reference proteome</keyword>
<dbReference type="InterPro" id="IPR006108">
    <property type="entry name" value="3HC_DH_C"/>
</dbReference>
<organism evidence="5 6">
    <name type="scientific">Azospirillum rugosum</name>
    <dbReference type="NCBI Taxonomy" id="416170"/>
    <lineage>
        <taxon>Bacteria</taxon>
        <taxon>Pseudomonadati</taxon>
        <taxon>Pseudomonadota</taxon>
        <taxon>Alphaproteobacteria</taxon>
        <taxon>Rhodospirillales</taxon>
        <taxon>Azospirillaceae</taxon>
        <taxon>Azospirillum</taxon>
    </lineage>
</organism>
<accession>A0ABS4SUA3</accession>
<dbReference type="InterPro" id="IPR013328">
    <property type="entry name" value="6PGD_dom2"/>
</dbReference>
<dbReference type="PANTHER" id="PTHR48075">
    <property type="entry name" value="3-HYDROXYACYL-COA DEHYDROGENASE FAMILY PROTEIN"/>
    <property type="match status" value="1"/>
</dbReference>
<dbReference type="Pfam" id="PF00725">
    <property type="entry name" value="3HCDH"/>
    <property type="match status" value="1"/>
</dbReference>
<evidence type="ECO:0000256" key="1">
    <source>
        <dbReference type="ARBA" id="ARBA00009463"/>
    </source>
</evidence>
<feature type="domain" description="3-hydroxyacyl-CoA dehydrogenase NAD binding" evidence="4">
    <location>
        <begin position="4"/>
        <end position="181"/>
    </location>
</feature>
<protein>
    <submittedName>
        <fullName evidence="5">3-hydroxyacyl-CoA dehydrogenase</fullName>
    </submittedName>
</protein>
<evidence type="ECO:0000259" key="3">
    <source>
        <dbReference type="Pfam" id="PF00725"/>
    </source>
</evidence>
<dbReference type="Pfam" id="PF02737">
    <property type="entry name" value="3HCDH_N"/>
    <property type="match status" value="1"/>
</dbReference>
<dbReference type="SUPFAM" id="SSF51735">
    <property type="entry name" value="NAD(P)-binding Rossmann-fold domains"/>
    <property type="match status" value="1"/>
</dbReference>
<keyword evidence="2" id="KW-0560">Oxidoreductase</keyword>
<dbReference type="EMBL" id="JAGINP010000027">
    <property type="protein sequence ID" value="MBP2296131.1"/>
    <property type="molecule type" value="Genomic_DNA"/>
</dbReference>